<dbReference type="InterPro" id="IPR030456">
    <property type="entry name" value="TF_fork_head_CS_2"/>
</dbReference>
<reference evidence="10 11" key="1">
    <citation type="submission" date="2024-05" db="EMBL/GenBank/DDBJ databases">
        <title>Genetic variation in Jamaican populations of the coffee berry borer (Hypothenemus hampei).</title>
        <authorList>
            <person name="Errbii M."/>
            <person name="Myrie A."/>
        </authorList>
    </citation>
    <scope>NUCLEOTIDE SEQUENCE [LARGE SCALE GENOMIC DNA]</scope>
    <source>
        <strain evidence="10">JA-Hopewell-2020-01-JO</strain>
        <tissue evidence="10">Whole body</tissue>
    </source>
</reference>
<feature type="region of interest" description="Disordered" evidence="8">
    <location>
        <begin position="72"/>
        <end position="133"/>
    </location>
</feature>
<protein>
    <recommendedName>
        <fullName evidence="6">Forkhead box protein L2</fullName>
    </recommendedName>
</protein>
<evidence type="ECO:0000313" key="10">
    <source>
        <dbReference type="EMBL" id="KAL1512504.1"/>
    </source>
</evidence>
<accession>A0ABD1F860</accession>
<sequence length="347" mass="39149">MNISLLNSALLTVNPISDNNNTHPHIISSTDLLNGEWGKQKIKSEPEAANYSLPSLSTTALSVHPLPLSPTPSYTHSNVAQSSVLSNHSSVSQSSPTPPERSIRTPQTSSNQSPIPQPSSSTTPSNTSKNKYTKPPYSYVALITMAIESTEMQRATLSEIYTFIKTKFPYYEQNTKGWQNSIRHNLSLNECFQKVGREGSDRKGNYWVLDPQYKNMFENGNYKRRRRMKRPNNKYQPYPVSKPYLPNTFPQQLGPLPRNIFTPPSTYPPPYSRYETTWMPSQLGASYSSCNTAGYPQQGYPPAAFTPCSVRQESGSRYSHYWTPTETEYSSATVYNTPTSDQLLLQW</sequence>
<dbReference type="GO" id="GO:0005634">
    <property type="term" value="C:nucleus"/>
    <property type="evidence" value="ECO:0007669"/>
    <property type="project" value="UniProtKB-SubCell"/>
</dbReference>
<dbReference type="PANTHER" id="PTHR11829">
    <property type="entry name" value="FORKHEAD BOX PROTEIN"/>
    <property type="match status" value="1"/>
</dbReference>
<dbReference type="PROSITE" id="PS50039">
    <property type="entry name" value="FORK_HEAD_3"/>
    <property type="match status" value="1"/>
</dbReference>
<keyword evidence="1" id="KW-1017">Isopeptide bond</keyword>
<dbReference type="Proteomes" id="UP001566132">
    <property type="component" value="Unassembled WGS sequence"/>
</dbReference>
<feature type="domain" description="Fork-head" evidence="9">
    <location>
        <begin position="134"/>
        <end position="227"/>
    </location>
</feature>
<dbReference type="Gene3D" id="1.10.10.10">
    <property type="entry name" value="Winged helix-like DNA-binding domain superfamily/Winged helix DNA-binding domain"/>
    <property type="match status" value="1"/>
</dbReference>
<dbReference type="InterPro" id="IPR036390">
    <property type="entry name" value="WH_DNA-bd_sf"/>
</dbReference>
<dbReference type="InterPro" id="IPR050211">
    <property type="entry name" value="FOX_domain-containing"/>
</dbReference>
<evidence type="ECO:0000256" key="8">
    <source>
        <dbReference type="SAM" id="MobiDB-lite"/>
    </source>
</evidence>
<dbReference type="SMART" id="SM00339">
    <property type="entry name" value="FH"/>
    <property type="match status" value="1"/>
</dbReference>
<proteinExistence type="predicted"/>
<keyword evidence="5 7" id="KW-0539">Nucleus</keyword>
<feature type="DNA-binding region" description="Fork-head" evidence="7">
    <location>
        <begin position="134"/>
        <end position="227"/>
    </location>
</feature>
<comment type="subcellular location">
    <subcellularLocation>
        <location evidence="7">Nucleus</location>
    </subcellularLocation>
</comment>
<dbReference type="PRINTS" id="PR00053">
    <property type="entry name" value="FORKHEAD"/>
</dbReference>
<name>A0ABD1F860_HYPHA</name>
<keyword evidence="11" id="KW-1185">Reference proteome</keyword>
<dbReference type="FunFam" id="1.10.10.10:FF:000598">
    <property type="entry name" value="forkhead box protein I1 isoform X2"/>
    <property type="match status" value="1"/>
</dbReference>
<dbReference type="GO" id="GO:0003677">
    <property type="term" value="F:DNA binding"/>
    <property type="evidence" value="ECO:0007669"/>
    <property type="project" value="UniProtKB-UniRule"/>
</dbReference>
<keyword evidence="3" id="KW-0832">Ubl conjugation</keyword>
<evidence type="ECO:0000256" key="1">
    <source>
        <dbReference type="ARBA" id="ARBA00022499"/>
    </source>
</evidence>
<dbReference type="PROSITE" id="PS00658">
    <property type="entry name" value="FORK_HEAD_2"/>
    <property type="match status" value="1"/>
</dbReference>
<evidence type="ECO:0000256" key="3">
    <source>
        <dbReference type="ARBA" id="ARBA00022843"/>
    </source>
</evidence>
<evidence type="ECO:0000256" key="2">
    <source>
        <dbReference type="ARBA" id="ARBA00022782"/>
    </source>
</evidence>
<evidence type="ECO:0000256" key="5">
    <source>
        <dbReference type="ARBA" id="ARBA00023242"/>
    </source>
</evidence>
<dbReference type="InterPro" id="IPR018122">
    <property type="entry name" value="TF_fork_head_CS_1"/>
</dbReference>
<evidence type="ECO:0000256" key="7">
    <source>
        <dbReference type="PROSITE-ProRule" id="PRU00089"/>
    </source>
</evidence>
<dbReference type="SUPFAM" id="SSF46785">
    <property type="entry name" value="Winged helix' DNA-binding domain"/>
    <property type="match status" value="1"/>
</dbReference>
<gene>
    <name evidence="10" type="ORF">ABEB36_002086</name>
</gene>
<dbReference type="AlphaFoldDB" id="A0ABD1F860"/>
<keyword evidence="4 7" id="KW-0238">DNA-binding</keyword>
<dbReference type="EMBL" id="JBDJPC010000002">
    <property type="protein sequence ID" value="KAL1512504.1"/>
    <property type="molecule type" value="Genomic_DNA"/>
</dbReference>
<feature type="compositionally biased region" description="Low complexity" evidence="8">
    <location>
        <begin position="105"/>
        <end position="128"/>
    </location>
</feature>
<evidence type="ECO:0000256" key="4">
    <source>
        <dbReference type="ARBA" id="ARBA00023125"/>
    </source>
</evidence>
<evidence type="ECO:0000259" key="9">
    <source>
        <dbReference type="PROSITE" id="PS50039"/>
    </source>
</evidence>
<comment type="caution">
    <text evidence="10">The sequence shown here is derived from an EMBL/GenBank/DDBJ whole genome shotgun (WGS) entry which is preliminary data.</text>
</comment>
<dbReference type="Pfam" id="PF00250">
    <property type="entry name" value="Forkhead"/>
    <property type="match status" value="1"/>
</dbReference>
<evidence type="ECO:0000313" key="11">
    <source>
        <dbReference type="Proteomes" id="UP001566132"/>
    </source>
</evidence>
<dbReference type="InterPro" id="IPR036388">
    <property type="entry name" value="WH-like_DNA-bd_sf"/>
</dbReference>
<feature type="compositionally biased region" description="Low complexity" evidence="8">
    <location>
        <begin position="81"/>
        <end position="95"/>
    </location>
</feature>
<dbReference type="GO" id="GO:0030154">
    <property type="term" value="P:cell differentiation"/>
    <property type="evidence" value="ECO:0007669"/>
    <property type="project" value="UniProtKB-KW"/>
</dbReference>
<dbReference type="PANTHER" id="PTHR11829:SF411">
    <property type="entry name" value="FORKHEAD BOX PROTEIN L2"/>
    <property type="match status" value="1"/>
</dbReference>
<keyword evidence="2" id="KW-0221">Differentiation</keyword>
<dbReference type="InterPro" id="IPR001766">
    <property type="entry name" value="Fork_head_dom"/>
</dbReference>
<organism evidence="10 11">
    <name type="scientific">Hypothenemus hampei</name>
    <name type="common">Coffee berry borer</name>
    <dbReference type="NCBI Taxonomy" id="57062"/>
    <lineage>
        <taxon>Eukaryota</taxon>
        <taxon>Metazoa</taxon>
        <taxon>Ecdysozoa</taxon>
        <taxon>Arthropoda</taxon>
        <taxon>Hexapoda</taxon>
        <taxon>Insecta</taxon>
        <taxon>Pterygota</taxon>
        <taxon>Neoptera</taxon>
        <taxon>Endopterygota</taxon>
        <taxon>Coleoptera</taxon>
        <taxon>Polyphaga</taxon>
        <taxon>Cucujiformia</taxon>
        <taxon>Curculionidae</taxon>
        <taxon>Scolytinae</taxon>
        <taxon>Hypothenemus</taxon>
    </lineage>
</organism>
<evidence type="ECO:0000256" key="6">
    <source>
        <dbReference type="ARBA" id="ARBA00034872"/>
    </source>
</evidence>
<dbReference type="PROSITE" id="PS00657">
    <property type="entry name" value="FORK_HEAD_1"/>
    <property type="match status" value="1"/>
</dbReference>